<reference evidence="1" key="1">
    <citation type="submission" date="2022-04" db="EMBL/GenBank/DDBJ databases">
        <title>Genome of the entomopathogenic fungus Entomophthora muscae.</title>
        <authorList>
            <person name="Elya C."/>
            <person name="Lovett B.R."/>
            <person name="Lee E."/>
            <person name="Macias A.M."/>
            <person name="Hajek A.E."/>
            <person name="De Bivort B.L."/>
            <person name="Kasson M.T."/>
            <person name="De Fine Licht H.H."/>
            <person name="Stajich J.E."/>
        </authorList>
    </citation>
    <scope>NUCLEOTIDE SEQUENCE</scope>
    <source>
        <strain evidence="1">Berkeley</strain>
    </source>
</reference>
<gene>
    <name evidence="1" type="ORF">DSO57_1012110</name>
</gene>
<name>A0ACC2SIW3_9FUNG</name>
<evidence type="ECO:0000313" key="2">
    <source>
        <dbReference type="Proteomes" id="UP001165960"/>
    </source>
</evidence>
<proteinExistence type="predicted"/>
<evidence type="ECO:0000313" key="1">
    <source>
        <dbReference type="EMBL" id="KAJ9062319.1"/>
    </source>
</evidence>
<sequence>MDTADKVFCHLGVLFSKDGLALPENEAKILANLELDSLTQSFLWGKATAAPIKLEYLKAPLKAGGIGWLAVADKARQIWSKGFLAAIKAESPSPALGQAANWIASMKSKTLFTTSSLKIWMMTHLGLQANRESLAFWKESWKATKCSQWSVKEVTPSEGIDDQVRKLKIEIEVEEEHQRNKIRTKILNLTFPTYWRNIQTNSKNFELIRKKFPQMEHSKLIRTWSREGRDVAISLKDVIHLMNSCLVGASQQATT</sequence>
<accession>A0ACC2SIW3</accession>
<dbReference type="Proteomes" id="UP001165960">
    <property type="component" value="Unassembled WGS sequence"/>
</dbReference>
<organism evidence="1 2">
    <name type="scientific">Entomophthora muscae</name>
    <dbReference type="NCBI Taxonomy" id="34485"/>
    <lineage>
        <taxon>Eukaryota</taxon>
        <taxon>Fungi</taxon>
        <taxon>Fungi incertae sedis</taxon>
        <taxon>Zoopagomycota</taxon>
        <taxon>Entomophthoromycotina</taxon>
        <taxon>Entomophthoromycetes</taxon>
        <taxon>Entomophthorales</taxon>
        <taxon>Entomophthoraceae</taxon>
        <taxon>Entomophthora</taxon>
    </lineage>
</organism>
<comment type="caution">
    <text evidence="1">The sequence shown here is derived from an EMBL/GenBank/DDBJ whole genome shotgun (WGS) entry which is preliminary data.</text>
</comment>
<protein>
    <submittedName>
        <fullName evidence="1">Uncharacterized protein</fullName>
    </submittedName>
</protein>
<dbReference type="EMBL" id="QTSX02005013">
    <property type="protein sequence ID" value="KAJ9062319.1"/>
    <property type="molecule type" value="Genomic_DNA"/>
</dbReference>
<keyword evidence="2" id="KW-1185">Reference proteome</keyword>